<evidence type="ECO:0000256" key="2">
    <source>
        <dbReference type="SAM" id="Phobius"/>
    </source>
</evidence>
<organism evidence="3 4">
    <name type="scientific">Reticulomyxa filosa</name>
    <dbReference type="NCBI Taxonomy" id="46433"/>
    <lineage>
        <taxon>Eukaryota</taxon>
        <taxon>Sar</taxon>
        <taxon>Rhizaria</taxon>
        <taxon>Retaria</taxon>
        <taxon>Foraminifera</taxon>
        <taxon>Monothalamids</taxon>
        <taxon>Reticulomyxidae</taxon>
        <taxon>Reticulomyxa</taxon>
    </lineage>
</organism>
<keyword evidence="4" id="KW-1185">Reference proteome</keyword>
<feature type="compositionally biased region" description="Basic and acidic residues" evidence="1">
    <location>
        <begin position="1"/>
        <end position="12"/>
    </location>
</feature>
<protein>
    <submittedName>
        <fullName evidence="3">Uncharacterized protein</fullName>
    </submittedName>
</protein>
<keyword evidence="2" id="KW-0812">Transmembrane</keyword>
<feature type="region of interest" description="Disordered" evidence="1">
    <location>
        <begin position="1"/>
        <end position="93"/>
    </location>
</feature>
<feature type="transmembrane region" description="Helical" evidence="2">
    <location>
        <begin position="278"/>
        <end position="298"/>
    </location>
</feature>
<evidence type="ECO:0000313" key="4">
    <source>
        <dbReference type="Proteomes" id="UP000023152"/>
    </source>
</evidence>
<feature type="region of interest" description="Disordered" evidence="1">
    <location>
        <begin position="108"/>
        <end position="239"/>
    </location>
</feature>
<feature type="compositionally biased region" description="Basic and acidic residues" evidence="1">
    <location>
        <begin position="226"/>
        <end position="239"/>
    </location>
</feature>
<name>X6MGT8_RETFI</name>
<reference evidence="3 4" key="1">
    <citation type="journal article" date="2013" name="Curr. Biol.">
        <title>The Genome of the Foraminiferan Reticulomyxa filosa.</title>
        <authorList>
            <person name="Glockner G."/>
            <person name="Hulsmann N."/>
            <person name="Schleicher M."/>
            <person name="Noegel A.A."/>
            <person name="Eichinger L."/>
            <person name="Gallinger C."/>
            <person name="Pawlowski J."/>
            <person name="Sierra R."/>
            <person name="Euteneuer U."/>
            <person name="Pillet L."/>
            <person name="Moustafa A."/>
            <person name="Platzer M."/>
            <person name="Groth M."/>
            <person name="Szafranski K."/>
            <person name="Schliwa M."/>
        </authorList>
    </citation>
    <scope>NUCLEOTIDE SEQUENCE [LARGE SCALE GENOMIC DNA]</scope>
</reference>
<evidence type="ECO:0000313" key="3">
    <source>
        <dbReference type="EMBL" id="ETO12856.1"/>
    </source>
</evidence>
<accession>X6MGT8</accession>
<dbReference type="AlphaFoldDB" id="X6MGT8"/>
<dbReference type="EMBL" id="ASPP01021018">
    <property type="protein sequence ID" value="ETO12856.1"/>
    <property type="molecule type" value="Genomic_DNA"/>
</dbReference>
<keyword evidence="2" id="KW-1133">Transmembrane helix</keyword>
<keyword evidence="2" id="KW-0472">Membrane</keyword>
<gene>
    <name evidence="3" type="ORF">RFI_24519</name>
</gene>
<comment type="caution">
    <text evidence="3">The sequence shown here is derived from an EMBL/GenBank/DDBJ whole genome shotgun (WGS) entry which is preliminary data.</text>
</comment>
<proteinExistence type="predicted"/>
<evidence type="ECO:0000256" key="1">
    <source>
        <dbReference type="SAM" id="MobiDB-lite"/>
    </source>
</evidence>
<feature type="compositionally biased region" description="Basic and acidic residues" evidence="1">
    <location>
        <begin position="194"/>
        <end position="203"/>
    </location>
</feature>
<dbReference type="Proteomes" id="UP000023152">
    <property type="component" value="Unassembled WGS sequence"/>
</dbReference>
<sequence length="334" mass="38132">MQPISEQEKYSTKLDAASHNQTSNAAPLSGVESKEKAGIVSIGDNINFQSRKSLPPRLRDEFDEELDQSPNETEAPAITGKRHNDPQANASNEFAKSVWVDHYMDTARSDDLKQYMKNNGVDEDDDDDNNDNNDDGDDDDDDEEEEEDDDDDDNDEEEKEVFASKAKANVELKTQQSVDPKEFVAVEMGPLKQSKSEKTKGKETEEDEEGPDEHALRQMSSPPIRVESEKKKTKNKSEVNKARHAALEAVDEMIDVNQDEFACIHYIRTHSQKKPIAAILYILYKSWLYLLIGYVHFFEKKKRGGRKKKYFKKMYGDHVSTFFLNTFFSPPSES</sequence>
<feature type="compositionally biased region" description="Acidic residues" evidence="1">
    <location>
        <begin position="121"/>
        <end position="159"/>
    </location>
</feature>